<feature type="domain" description="Transposase IS66 central" evidence="1">
    <location>
        <begin position="25"/>
        <end position="62"/>
    </location>
</feature>
<dbReference type="InterPro" id="IPR052344">
    <property type="entry name" value="Transposase-related"/>
</dbReference>
<organism evidence="2 3">
    <name type="scientific">Bradyrhizobium stylosanthis</name>
    <dbReference type="NCBI Taxonomy" id="1803665"/>
    <lineage>
        <taxon>Bacteria</taxon>
        <taxon>Pseudomonadati</taxon>
        <taxon>Pseudomonadota</taxon>
        <taxon>Alphaproteobacteria</taxon>
        <taxon>Hyphomicrobiales</taxon>
        <taxon>Nitrobacteraceae</taxon>
        <taxon>Bradyrhizobium</taxon>
    </lineage>
</organism>
<dbReference type="InterPro" id="IPR004291">
    <property type="entry name" value="Transposase_IS66_central"/>
</dbReference>
<dbReference type="STRING" id="1803665.GCA_001641335_05427"/>
<sequence length="63" mass="7015">MREKLVCRTCEAVTQPPAPSHPIARGRAGPKLLAHVLFAKYGLHLPLNRQSDVYQHEGIDLDV</sequence>
<keyword evidence="3" id="KW-1185">Reference proteome</keyword>
<comment type="caution">
    <text evidence="2">The sequence shown here is derived from an EMBL/GenBank/DDBJ whole genome shotgun (WGS) entry which is preliminary data.</text>
</comment>
<gene>
    <name evidence="2" type="ORF">FBZ96_105637</name>
</gene>
<dbReference type="EMBL" id="VITK01000005">
    <property type="protein sequence ID" value="TWA98958.1"/>
    <property type="molecule type" value="Genomic_DNA"/>
</dbReference>
<proteinExistence type="predicted"/>
<dbReference type="PANTHER" id="PTHR33678:SF1">
    <property type="entry name" value="BLL1576 PROTEIN"/>
    <property type="match status" value="1"/>
</dbReference>
<protein>
    <submittedName>
        <fullName evidence="2">Transposase IS66 family protein</fullName>
    </submittedName>
</protein>
<evidence type="ECO:0000259" key="1">
    <source>
        <dbReference type="Pfam" id="PF03050"/>
    </source>
</evidence>
<dbReference type="AlphaFoldDB" id="A0A560DPC8"/>
<accession>A0A560DPC8</accession>
<reference evidence="2 3" key="1">
    <citation type="submission" date="2019-06" db="EMBL/GenBank/DDBJ databases">
        <title>Genomic Encyclopedia of Type Strains, Phase IV (KMG-V): Genome sequencing to study the core and pangenomes of soil and plant-associated prokaryotes.</title>
        <authorList>
            <person name="Whitman W."/>
        </authorList>
    </citation>
    <scope>NUCLEOTIDE SEQUENCE [LARGE SCALE GENOMIC DNA]</scope>
    <source>
        <strain evidence="2 3">BR 510</strain>
    </source>
</reference>
<dbReference type="PANTHER" id="PTHR33678">
    <property type="entry name" value="BLL1576 PROTEIN"/>
    <property type="match status" value="1"/>
</dbReference>
<dbReference type="Proteomes" id="UP000319949">
    <property type="component" value="Unassembled WGS sequence"/>
</dbReference>
<evidence type="ECO:0000313" key="3">
    <source>
        <dbReference type="Proteomes" id="UP000319949"/>
    </source>
</evidence>
<dbReference type="Pfam" id="PF03050">
    <property type="entry name" value="DDE_Tnp_IS66"/>
    <property type="match status" value="1"/>
</dbReference>
<name>A0A560DPC8_9BRAD</name>
<evidence type="ECO:0000313" key="2">
    <source>
        <dbReference type="EMBL" id="TWA98958.1"/>
    </source>
</evidence>